<comment type="caution">
    <text evidence="1">The sequence shown here is derived from an EMBL/GenBank/DDBJ whole genome shotgun (WGS) entry which is preliminary data.</text>
</comment>
<evidence type="ECO:0000313" key="1">
    <source>
        <dbReference type="EMBL" id="MPC58385.1"/>
    </source>
</evidence>
<protein>
    <submittedName>
        <fullName evidence="1">Uncharacterized protein</fullName>
    </submittedName>
</protein>
<accession>A0A5B7GLR9</accession>
<evidence type="ECO:0000313" key="2">
    <source>
        <dbReference type="Proteomes" id="UP000324222"/>
    </source>
</evidence>
<organism evidence="1 2">
    <name type="scientific">Portunus trituberculatus</name>
    <name type="common">Swimming crab</name>
    <name type="synonym">Neptunus trituberculatus</name>
    <dbReference type="NCBI Taxonomy" id="210409"/>
    <lineage>
        <taxon>Eukaryota</taxon>
        <taxon>Metazoa</taxon>
        <taxon>Ecdysozoa</taxon>
        <taxon>Arthropoda</taxon>
        <taxon>Crustacea</taxon>
        <taxon>Multicrustacea</taxon>
        <taxon>Malacostraca</taxon>
        <taxon>Eumalacostraca</taxon>
        <taxon>Eucarida</taxon>
        <taxon>Decapoda</taxon>
        <taxon>Pleocyemata</taxon>
        <taxon>Brachyura</taxon>
        <taxon>Eubrachyura</taxon>
        <taxon>Portunoidea</taxon>
        <taxon>Portunidae</taxon>
        <taxon>Portuninae</taxon>
        <taxon>Portunus</taxon>
    </lineage>
</organism>
<sequence>MALRDSSRADPKIVIVTHIRPLIGWRIANNVAQCPQTKRCTALCERCNMFARISSRWQTARWRGKSCNRGCLETAAFPNR</sequence>
<dbReference type="AlphaFoldDB" id="A0A5B7GLR9"/>
<dbReference type="EMBL" id="VSRR010015627">
    <property type="protein sequence ID" value="MPC58385.1"/>
    <property type="molecule type" value="Genomic_DNA"/>
</dbReference>
<name>A0A5B7GLR9_PORTR</name>
<keyword evidence="2" id="KW-1185">Reference proteome</keyword>
<proteinExistence type="predicted"/>
<dbReference type="Proteomes" id="UP000324222">
    <property type="component" value="Unassembled WGS sequence"/>
</dbReference>
<gene>
    <name evidence="1" type="ORF">E2C01_052389</name>
</gene>
<reference evidence="1 2" key="1">
    <citation type="submission" date="2019-05" db="EMBL/GenBank/DDBJ databases">
        <title>Another draft genome of Portunus trituberculatus and its Hox gene families provides insights of decapod evolution.</title>
        <authorList>
            <person name="Jeong J.-H."/>
            <person name="Song I."/>
            <person name="Kim S."/>
            <person name="Choi T."/>
            <person name="Kim D."/>
            <person name="Ryu S."/>
            <person name="Kim W."/>
        </authorList>
    </citation>
    <scope>NUCLEOTIDE SEQUENCE [LARGE SCALE GENOMIC DNA]</scope>
    <source>
        <tissue evidence="1">Muscle</tissue>
    </source>
</reference>